<evidence type="ECO:0000313" key="1">
    <source>
        <dbReference type="EMBL" id="EYF00443.1"/>
    </source>
</evidence>
<protein>
    <submittedName>
        <fullName evidence="1">Uncharacterized protein</fullName>
    </submittedName>
</protein>
<gene>
    <name evidence="1" type="ORF">CAP_0812</name>
</gene>
<sequence length="75" mass="8706">MVSAERRSDLMALFKGKGWEIAVIIEAQRHRDPRKQLVWPVYVARVRSRYGCPTWLLIVTTDPAMVDWCDAPMMS</sequence>
<dbReference type="EMBL" id="ASRX01000110">
    <property type="protein sequence ID" value="EYF00443.1"/>
    <property type="molecule type" value="Genomic_DNA"/>
</dbReference>
<comment type="caution">
    <text evidence="1">The sequence shown here is derived from an EMBL/GenBank/DDBJ whole genome shotgun (WGS) entry which is preliminary data.</text>
</comment>
<proteinExistence type="predicted"/>
<name>A0A017STX8_9BACT</name>
<dbReference type="Proteomes" id="UP000019678">
    <property type="component" value="Unassembled WGS sequence"/>
</dbReference>
<dbReference type="STRING" id="1192034.CAP_0812"/>
<accession>A0A017STX8</accession>
<keyword evidence="2" id="KW-1185">Reference proteome</keyword>
<organism evidence="1 2">
    <name type="scientific">Chondromyces apiculatus DSM 436</name>
    <dbReference type="NCBI Taxonomy" id="1192034"/>
    <lineage>
        <taxon>Bacteria</taxon>
        <taxon>Pseudomonadati</taxon>
        <taxon>Myxococcota</taxon>
        <taxon>Polyangia</taxon>
        <taxon>Polyangiales</taxon>
        <taxon>Polyangiaceae</taxon>
        <taxon>Chondromyces</taxon>
    </lineage>
</organism>
<dbReference type="AlphaFoldDB" id="A0A017STX8"/>
<evidence type="ECO:0000313" key="2">
    <source>
        <dbReference type="Proteomes" id="UP000019678"/>
    </source>
</evidence>
<dbReference type="eggNOG" id="COG1317">
    <property type="taxonomic scope" value="Bacteria"/>
</dbReference>
<reference evidence="1 2" key="1">
    <citation type="submission" date="2013-05" db="EMBL/GenBank/DDBJ databases">
        <title>Genome assembly of Chondromyces apiculatus DSM 436.</title>
        <authorList>
            <person name="Sharma G."/>
            <person name="Khatri I."/>
            <person name="Kaur C."/>
            <person name="Mayilraj S."/>
            <person name="Subramanian S."/>
        </authorList>
    </citation>
    <scope>NUCLEOTIDE SEQUENCE [LARGE SCALE GENOMIC DNA]</scope>
    <source>
        <strain evidence="1 2">DSM 436</strain>
    </source>
</reference>